<dbReference type="PANTHER" id="PTHR37314">
    <property type="entry name" value="SLR0142 PROTEIN"/>
    <property type="match status" value="1"/>
</dbReference>
<comment type="caution">
    <text evidence="2">The sequence shown here is derived from an EMBL/GenBank/DDBJ whole genome shotgun (WGS) entry which is preliminary data.</text>
</comment>
<protein>
    <submittedName>
        <fullName evidence="2">YoaK family protein</fullName>
    </submittedName>
</protein>
<dbReference type="RefSeq" id="WP_377046671.1">
    <property type="nucleotide sequence ID" value="NZ_JBHLUN010000022.1"/>
</dbReference>
<evidence type="ECO:0000313" key="3">
    <source>
        <dbReference type="Proteomes" id="UP001589865"/>
    </source>
</evidence>
<feature type="transmembrane region" description="Helical" evidence="1">
    <location>
        <begin position="82"/>
        <end position="101"/>
    </location>
</feature>
<name>A0ABV6K013_9PROT</name>
<dbReference type="EMBL" id="JBHLUN010000022">
    <property type="protein sequence ID" value="MFC0410912.1"/>
    <property type="molecule type" value="Genomic_DNA"/>
</dbReference>
<dbReference type="Pfam" id="PF06912">
    <property type="entry name" value="DUF1275"/>
    <property type="match status" value="1"/>
</dbReference>
<gene>
    <name evidence="2" type="ORF">ACFFGY_21925</name>
</gene>
<dbReference type="PANTHER" id="PTHR37314:SF5">
    <property type="entry name" value="SLR0142 PROTEIN"/>
    <property type="match status" value="1"/>
</dbReference>
<feature type="transmembrane region" description="Helical" evidence="1">
    <location>
        <begin position="48"/>
        <end position="70"/>
    </location>
</feature>
<feature type="transmembrane region" description="Helical" evidence="1">
    <location>
        <begin position="7"/>
        <end position="28"/>
    </location>
</feature>
<dbReference type="InterPro" id="IPR010699">
    <property type="entry name" value="DUF1275"/>
</dbReference>
<keyword evidence="1" id="KW-0472">Membrane</keyword>
<evidence type="ECO:0000256" key="1">
    <source>
        <dbReference type="SAM" id="Phobius"/>
    </source>
</evidence>
<keyword evidence="1" id="KW-1133">Transmembrane helix</keyword>
<organism evidence="2 3">
    <name type="scientific">Roseomonas elaeocarpi</name>
    <dbReference type="NCBI Taxonomy" id="907779"/>
    <lineage>
        <taxon>Bacteria</taxon>
        <taxon>Pseudomonadati</taxon>
        <taxon>Pseudomonadota</taxon>
        <taxon>Alphaproteobacteria</taxon>
        <taxon>Acetobacterales</taxon>
        <taxon>Roseomonadaceae</taxon>
        <taxon>Roseomonas</taxon>
    </lineage>
</organism>
<dbReference type="Proteomes" id="UP001589865">
    <property type="component" value="Unassembled WGS sequence"/>
</dbReference>
<accession>A0ABV6K013</accession>
<reference evidence="2 3" key="1">
    <citation type="submission" date="2024-09" db="EMBL/GenBank/DDBJ databases">
        <authorList>
            <person name="Sun Q."/>
            <person name="Mori K."/>
        </authorList>
    </citation>
    <scope>NUCLEOTIDE SEQUENCE [LARGE SCALE GENOMIC DNA]</scope>
    <source>
        <strain evidence="2 3">TBRC 5777</strain>
    </source>
</reference>
<feature type="transmembrane region" description="Helical" evidence="1">
    <location>
        <begin position="177"/>
        <end position="198"/>
    </location>
</feature>
<sequence length="225" mass="23225">MKLSIPLVLTFNGGFVDTAGFLALQGLFPAHVTGNFVTIGAALTGGSAGVVTKLLALPTFGLVVLLTTLLGRSLTERRRPAAQLLLTLKLVLLVLGAGMAVTLLPGQAVDSPAAMLTGLVLVTAMAVQNGFHRLHLGAFPPSTLMTGTTTQVMIDLADLLRGLPTERTRETRGRLRLMLPQLAVFALGCAVAAALYAATGAWCFVLAPLVALLALLASLSEGATT</sequence>
<keyword evidence="1" id="KW-0812">Transmembrane</keyword>
<feature type="transmembrane region" description="Helical" evidence="1">
    <location>
        <begin position="113"/>
        <end position="131"/>
    </location>
</feature>
<keyword evidence="3" id="KW-1185">Reference proteome</keyword>
<evidence type="ECO:0000313" key="2">
    <source>
        <dbReference type="EMBL" id="MFC0410912.1"/>
    </source>
</evidence>
<feature type="transmembrane region" description="Helical" evidence="1">
    <location>
        <begin position="204"/>
        <end position="223"/>
    </location>
</feature>
<proteinExistence type="predicted"/>